<sequence length="100" mass="11536">MGRMDLQWVTWLFRRGTTSFWCRVMVGYIKQGSSHILMWTVCCISAHAGYWDGGALELCFHVKCCQVSKSFQSLQQIVDLLHVHSGFCWALQIPTSPFYL</sequence>
<gene>
    <name evidence="1" type="ORF">DUNSADRAFT_1065</name>
</gene>
<comment type="caution">
    <text evidence="1">The sequence shown here is derived from an EMBL/GenBank/DDBJ whole genome shotgun (WGS) entry which is preliminary data.</text>
</comment>
<name>A0ABQ7FY26_DUNSA</name>
<protein>
    <recommendedName>
        <fullName evidence="3">Encoded protein</fullName>
    </recommendedName>
</protein>
<dbReference type="Proteomes" id="UP000815325">
    <property type="component" value="Unassembled WGS sequence"/>
</dbReference>
<dbReference type="EMBL" id="MU070549">
    <property type="protein sequence ID" value="KAF5827251.1"/>
    <property type="molecule type" value="Genomic_DNA"/>
</dbReference>
<evidence type="ECO:0000313" key="2">
    <source>
        <dbReference type="Proteomes" id="UP000815325"/>
    </source>
</evidence>
<keyword evidence="2" id="KW-1185">Reference proteome</keyword>
<evidence type="ECO:0000313" key="1">
    <source>
        <dbReference type="EMBL" id="KAF5827251.1"/>
    </source>
</evidence>
<reference evidence="1" key="1">
    <citation type="submission" date="2017-08" db="EMBL/GenBank/DDBJ databases">
        <authorList>
            <person name="Polle J.E."/>
            <person name="Barry K."/>
            <person name="Cushman J."/>
            <person name="Schmutz J."/>
            <person name="Tran D."/>
            <person name="Hathwaick L.T."/>
            <person name="Yim W.C."/>
            <person name="Jenkins J."/>
            <person name="Mckie-Krisberg Z.M."/>
            <person name="Prochnik S."/>
            <person name="Lindquist E."/>
            <person name="Dockter R.B."/>
            <person name="Adam C."/>
            <person name="Molina H."/>
            <person name="Bunkerborg J."/>
            <person name="Jin E."/>
            <person name="Buchheim M."/>
            <person name="Magnuson J."/>
        </authorList>
    </citation>
    <scope>NUCLEOTIDE SEQUENCE</scope>
    <source>
        <strain evidence="1">CCAP 19/18</strain>
    </source>
</reference>
<accession>A0ABQ7FY26</accession>
<evidence type="ECO:0008006" key="3">
    <source>
        <dbReference type="Google" id="ProtNLM"/>
    </source>
</evidence>
<proteinExistence type="predicted"/>
<organism evidence="1 2">
    <name type="scientific">Dunaliella salina</name>
    <name type="common">Green alga</name>
    <name type="synonym">Protococcus salinus</name>
    <dbReference type="NCBI Taxonomy" id="3046"/>
    <lineage>
        <taxon>Eukaryota</taxon>
        <taxon>Viridiplantae</taxon>
        <taxon>Chlorophyta</taxon>
        <taxon>core chlorophytes</taxon>
        <taxon>Chlorophyceae</taxon>
        <taxon>CS clade</taxon>
        <taxon>Chlamydomonadales</taxon>
        <taxon>Dunaliellaceae</taxon>
        <taxon>Dunaliella</taxon>
    </lineage>
</organism>